<evidence type="ECO:0000256" key="1">
    <source>
        <dbReference type="ARBA" id="ARBA00004141"/>
    </source>
</evidence>
<dbReference type="InterPro" id="IPR018499">
    <property type="entry name" value="Tetraspanin/Peripherin"/>
</dbReference>
<dbReference type="EMBL" id="UYRS01000063">
    <property type="protein sequence ID" value="VDK21081.1"/>
    <property type="molecule type" value="Genomic_DNA"/>
</dbReference>
<gene>
    <name evidence="6" type="ORF">TASK_LOCUS491</name>
</gene>
<keyword evidence="4 5" id="KW-0472">Membrane</keyword>
<evidence type="ECO:0000313" key="7">
    <source>
        <dbReference type="Proteomes" id="UP000282613"/>
    </source>
</evidence>
<dbReference type="PANTHER" id="PTHR19282:SF544">
    <property type="entry name" value="TETRASPANIN"/>
    <property type="match status" value="1"/>
</dbReference>
<organism evidence="8">
    <name type="scientific">Taenia asiatica</name>
    <name type="common">Asian tapeworm</name>
    <dbReference type="NCBI Taxonomy" id="60517"/>
    <lineage>
        <taxon>Eukaryota</taxon>
        <taxon>Metazoa</taxon>
        <taxon>Spiralia</taxon>
        <taxon>Lophotrochozoa</taxon>
        <taxon>Platyhelminthes</taxon>
        <taxon>Cestoda</taxon>
        <taxon>Eucestoda</taxon>
        <taxon>Cyclophyllidea</taxon>
        <taxon>Taeniidae</taxon>
        <taxon>Taenia</taxon>
    </lineage>
</organism>
<keyword evidence="2 5" id="KW-0812">Transmembrane</keyword>
<dbReference type="GO" id="GO:0005886">
    <property type="term" value="C:plasma membrane"/>
    <property type="evidence" value="ECO:0007669"/>
    <property type="project" value="TreeGrafter"/>
</dbReference>
<dbReference type="Gene3D" id="1.10.1450.10">
    <property type="entry name" value="Tetraspanin"/>
    <property type="match status" value="1"/>
</dbReference>
<evidence type="ECO:0000256" key="5">
    <source>
        <dbReference type="SAM" id="Phobius"/>
    </source>
</evidence>
<feature type="transmembrane region" description="Helical" evidence="5">
    <location>
        <begin position="225"/>
        <end position="249"/>
    </location>
</feature>
<dbReference type="CDD" id="cd03127">
    <property type="entry name" value="tetraspanin_LEL"/>
    <property type="match status" value="1"/>
</dbReference>
<dbReference type="PANTHER" id="PTHR19282">
    <property type="entry name" value="TETRASPANIN"/>
    <property type="match status" value="1"/>
</dbReference>
<sequence>MGRTLAHIVRTFFQVVTAFFLLGFLILAVCGIVIQTSASVLQSAMTVTIDGHEIDAEDARQFAALLLEIADAMAIYCIVFGVVMAIFSLIGLIASCRGWYKVLKIYAIILGVLLVVQIIVVAVVFSNPTKFANKIVSTMKQLLKSYTNGANDENKSNSMWNVLMETDPQCCGMDGHKDFEKLGNDLPLPCCNITTGACDAATAQRADVAGCRSKVELLSTFKSAILLRTSITMIIMHALLIALVVALIFTTKREETI</sequence>
<name>A0A0R3VTD4_TAEAS</name>
<dbReference type="WBParaSite" id="TASK_0000049001-mRNA-1">
    <property type="protein sequence ID" value="TASK_0000049001-mRNA-1"/>
    <property type="gene ID" value="TASK_0000049001"/>
</dbReference>
<reference evidence="6 7" key="2">
    <citation type="submission" date="2018-11" db="EMBL/GenBank/DDBJ databases">
        <authorList>
            <consortium name="Pathogen Informatics"/>
        </authorList>
    </citation>
    <scope>NUCLEOTIDE SEQUENCE [LARGE SCALE GENOMIC DNA]</scope>
</reference>
<feature type="transmembrane region" description="Helical" evidence="5">
    <location>
        <begin position="73"/>
        <end position="93"/>
    </location>
</feature>
<evidence type="ECO:0000313" key="6">
    <source>
        <dbReference type="EMBL" id="VDK21081.1"/>
    </source>
</evidence>
<dbReference type="STRING" id="60517.A0A0R3VTD4"/>
<dbReference type="SUPFAM" id="SSF48652">
    <property type="entry name" value="Tetraspanin"/>
    <property type="match status" value="1"/>
</dbReference>
<reference evidence="8" key="1">
    <citation type="submission" date="2017-02" db="UniProtKB">
        <authorList>
            <consortium name="WormBaseParasite"/>
        </authorList>
    </citation>
    <scope>IDENTIFICATION</scope>
</reference>
<proteinExistence type="predicted"/>
<dbReference type="Pfam" id="PF00335">
    <property type="entry name" value="Tetraspanin"/>
    <property type="match status" value="1"/>
</dbReference>
<evidence type="ECO:0000313" key="8">
    <source>
        <dbReference type="WBParaSite" id="TASK_0000049001-mRNA-1"/>
    </source>
</evidence>
<feature type="transmembrane region" description="Helical" evidence="5">
    <location>
        <begin position="12"/>
        <end position="34"/>
    </location>
</feature>
<evidence type="ECO:0000256" key="4">
    <source>
        <dbReference type="ARBA" id="ARBA00023136"/>
    </source>
</evidence>
<protein>
    <submittedName>
        <fullName evidence="8">Tetraspanin</fullName>
    </submittedName>
</protein>
<keyword evidence="7" id="KW-1185">Reference proteome</keyword>
<dbReference type="OrthoDB" id="6279736at2759"/>
<dbReference type="AlphaFoldDB" id="A0A0R3VTD4"/>
<accession>A0A0R3VTD4</accession>
<dbReference type="InterPro" id="IPR008952">
    <property type="entry name" value="Tetraspanin_EC2_sf"/>
</dbReference>
<evidence type="ECO:0000256" key="3">
    <source>
        <dbReference type="ARBA" id="ARBA00022989"/>
    </source>
</evidence>
<evidence type="ECO:0000256" key="2">
    <source>
        <dbReference type="ARBA" id="ARBA00022692"/>
    </source>
</evidence>
<comment type="subcellular location">
    <subcellularLocation>
        <location evidence="1">Membrane</location>
        <topology evidence="1">Multi-pass membrane protein</topology>
    </subcellularLocation>
</comment>
<keyword evidence="3 5" id="KW-1133">Transmembrane helix</keyword>
<dbReference type="Proteomes" id="UP000282613">
    <property type="component" value="Unassembled WGS sequence"/>
</dbReference>
<feature type="transmembrane region" description="Helical" evidence="5">
    <location>
        <begin position="105"/>
        <end position="125"/>
    </location>
</feature>